<dbReference type="EMBL" id="MN739534">
    <property type="protein sequence ID" value="QHT11383.1"/>
    <property type="molecule type" value="Genomic_DNA"/>
</dbReference>
<feature type="transmembrane region" description="Helical" evidence="5">
    <location>
        <begin position="40"/>
        <end position="59"/>
    </location>
</feature>
<dbReference type="AlphaFoldDB" id="A0A6C0D4J9"/>
<evidence type="ECO:0000313" key="7">
    <source>
        <dbReference type="EMBL" id="QHT11383.1"/>
    </source>
</evidence>
<evidence type="ECO:0000256" key="2">
    <source>
        <dbReference type="ARBA" id="ARBA00022963"/>
    </source>
</evidence>
<evidence type="ECO:0000256" key="4">
    <source>
        <dbReference type="SAM" id="MobiDB-lite"/>
    </source>
</evidence>
<feature type="region of interest" description="Disordered" evidence="4">
    <location>
        <begin position="369"/>
        <end position="410"/>
    </location>
</feature>
<dbReference type="PANTHER" id="PTHR14226">
    <property type="entry name" value="NEUROPATHY TARGET ESTERASE/SWISS CHEESE D.MELANOGASTER"/>
    <property type="match status" value="1"/>
</dbReference>
<feature type="domain" description="PNPLA" evidence="6">
    <location>
        <begin position="7"/>
        <end position="191"/>
    </location>
</feature>
<sequence>MTIVKHLVFSGGGPIGFVEYGAIKYLTEKNFLDYKNIESIYSISVGGIIGLIYILNYDWTWMDDFLIKRPWNKLCNISYSSYINILYEKGIINKKVIISALEPLFLAKNIPLNITLLEFYNLTKIEFNIFACSLSNLKQTKFNYITTPNVELIDALYISLSVPIVFAPIYVNDDLYLDGGIIVGCPINLCIADKECNNDEIFCFMNDKMNPIDLSNSFYNKYSENTKANNVISKDANFFEYIFFLIKKLFVKISNVENDIVTYIKNHINTALSYNSIDISYWFQVMSCEKERCHLVNLGKIQATNFLNKLEEDAVKEDAVKEDAVKEDAVKEDAVKEDAVKEDAVKETICDKQITTLVNQEAQAEAEATINISISNQEEEGTGEAEPNTSSLANQEEEREGEGESSISTF</sequence>
<dbReference type="InterPro" id="IPR002641">
    <property type="entry name" value="PNPLA_dom"/>
</dbReference>
<dbReference type="Pfam" id="PF01734">
    <property type="entry name" value="Patatin"/>
    <property type="match status" value="1"/>
</dbReference>
<dbReference type="GO" id="GO:0016787">
    <property type="term" value="F:hydrolase activity"/>
    <property type="evidence" value="ECO:0007669"/>
    <property type="project" value="UniProtKB-KW"/>
</dbReference>
<dbReference type="PROSITE" id="PS51635">
    <property type="entry name" value="PNPLA"/>
    <property type="match status" value="1"/>
</dbReference>
<keyword evidence="1" id="KW-0378">Hydrolase</keyword>
<keyword evidence="2" id="KW-0442">Lipid degradation</keyword>
<keyword evidence="5" id="KW-1133">Transmembrane helix</keyword>
<name>A0A6C0D4J9_9ZZZZ</name>
<evidence type="ECO:0000259" key="6">
    <source>
        <dbReference type="PROSITE" id="PS51635"/>
    </source>
</evidence>
<dbReference type="Gene3D" id="3.40.1090.10">
    <property type="entry name" value="Cytosolic phospholipase A2 catalytic domain"/>
    <property type="match status" value="2"/>
</dbReference>
<dbReference type="InterPro" id="IPR016035">
    <property type="entry name" value="Acyl_Trfase/lysoPLipase"/>
</dbReference>
<dbReference type="InterPro" id="IPR050301">
    <property type="entry name" value="NTE"/>
</dbReference>
<accession>A0A6C0D4J9</accession>
<keyword evidence="3" id="KW-0443">Lipid metabolism</keyword>
<dbReference type="SUPFAM" id="SSF52151">
    <property type="entry name" value="FabD/lysophospholipase-like"/>
    <property type="match status" value="1"/>
</dbReference>
<organism evidence="7">
    <name type="scientific">viral metagenome</name>
    <dbReference type="NCBI Taxonomy" id="1070528"/>
    <lineage>
        <taxon>unclassified sequences</taxon>
        <taxon>metagenomes</taxon>
        <taxon>organismal metagenomes</taxon>
    </lineage>
</organism>
<keyword evidence="5" id="KW-0812">Transmembrane</keyword>
<dbReference type="GO" id="GO:0016042">
    <property type="term" value="P:lipid catabolic process"/>
    <property type="evidence" value="ECO:0007669"/>
    <property type="project" value="UniProtKB-KW"/>
</dbReference>
<dbReference type="PANTHER" id="PTHR14226:SF29">
    <property type="entry name" value="NEUROPATHY TARGET ESTERASE SWS"/>
    <property type="match status" value="1"/>
</dbReference>
<evidence type="ECO:0000256" key="1">
    <source>
        <dbReference type="ARBA" id="ARBA00022801"/>
    </source>
</evidence>
<protein>
    <recommendedName>
        <fullName evidence="6">PNPLA domain-containing protein</fullName>
    </recommendedName>
</protein>
<reference evidence="7" key="1">
    <citation type="journal article" date="2020" name="Nature">
        <title>Giant virus diversity and host interactions through global metagenomics.</title>
        <authorList>
            <person name="Schulz F."/>
            <person name="Roux S."/>
            <person name="Paez-Espino D."/>
            <person name="Jungbluth S."/>
            <person name="Walsh D.A."/>
            <person name="Denef V.J."/>
            <person name="McMahon K.D."/>
            <person name="Konstantinidis K.T."/>
            <person name="Eloe-Fadrosh E.A."/>
            <person name="Kyrpides N.C."/>
            <person name="Woyke T."/>
        </authorList>
    </citation>
    <scope>NUCLEOTIDE SEQUENCE</scope>
    <source>
        <strain evidence="7">GVMAG-M-3300023174-116</strain>
    </source>
</reference>
<evidence type="ECO:0000256" key="3">
    <source>
        <dbReference type="ARBA" id="ARBA00023098"/>
    </source>
</evidence>
<proteinExistence type="predicted"/>
<keyword evidence="5" id="KW-0472">Membrane</keyword>
<evidence type="ECO:0000256" key="5">
    <source>
        <dbReference type="SAM" id="Phobius"/>
    </source>
</evidence>